<dbReference type="PANTHER" id="PTHR30213:SF0">
    <property type="entry name" value="UPF0761 MEMBRANE PROTEIN YIHY"/>
    <property type="match status" value="1"/>
</dbReference>
<dbReference type="PIRSF" id="PIRSF035875">
    <property type="entry name" value="RNase_BN"/>
    <property type="match status" value="1"/>
</dbReference>
<feature type="transmembrane region" description="Helical" evidence="7">
    <location>
        <begin position="168"/>
        <end position="188"/>
    </location>
</feature>
<dbReference type="InterPro" id="IPR017039">
    <property type="entry name" value="Virul_fac_BrkB"/>
</dbReference>
<gene>
    <name evidence="8" type="ORF">CDQ92_07640</name>
</gene>
<evidence type="ECO:0000256" key="3">
    <source>
        <dbReference type="ARBA" id="ARBA00022692"/>
    </source>
</evidence>
<dbReference type="Pfam" id="PF03631">
    <property type="entry name" value="Virul_fac_BrkB"/>
    <property type="match status" value="1"/>
</dbReference>
<dbReference type="PANTHER" id="PTHR30213">
    <property type="entry name" value="INNER MEMBRANE PROTEIN YHJD"/>
    <property type="match status" value="1"/>
</dbReference>
<keyword evidence="4 7" id="KW-1133">Transmembrane helix</keyword>
<protein>
    <submittedName>
        <fullName evidence="8">Ribonuclease BN</fullName>
    </submittedName>
</protein>
<dbReference type="GO" id="GO:0005886">
    <property type="term" value="C:plasma membrane"/>
    <property type="evidence" value="ECO:0007669"/>
    <property type="project" value="UniProtKB-SubCell"/>
</dbReference>
<comment type="caution">
    <text evidence="8">The sequence shown here is derived from an EMBL/GenBank/DDBJ whole genome shotgun (WGS) entry which is preliminary data.</text>
</comment>
<feature type="transmembrane region" description="Helical" evidence="7">
    <location>
        <begin position="12"/>
        <end position="37"/>
    </location>
</feature>
<feature type="transmembrane region" description="Helical" evidence="7">
    <location>
        <begin position="234"/>
        <end position="258"/>
    </location>
</feature>
<keyword evidence="3 7" id="KW-0812">Transmembrane</keyword>
<dbReference type="OrthoDB" id="9781030at2"/>
<evidence type="ECO:0000256" key="5">
    <source>
        <dbReference type="ARBA" id="ARBA00023136"/>
    </source>
</evidence>
<dbReference type="EMBL" id="NISK01000002">
    <property type="protein sequence ID" value="OWQ97613.1"/>
    <property type="molecule type" value="Genomic_DNA"/>
</dbReference>
<dbReference type="Proteomes" id="UP000197361">
    <property type="component" value="Unassembled WGS sequence"/>
</dbReference>
<accession>A0A246JX96</accession>
<feature type="transmembrane region" description="Helical" evidence="7">
    <location>
        <begin position="84"/>
        <end position="111"/>
    </location>
</feature>
<keyword evidence="2" id="KW-1003">Cell membrane</keyword>
<evidence type="ECO:0000313" key="9">
    <source>
        <dbReference type="Proteomes" id="UP000197361"/>
    </source>
</evidence>
<evidence type="ECO:0000256" key="6">
    <source>
        <dbReference type="SAM" id="MobiDB-lite"/>
    </source>
</evidence>
<dbReference type="AlphaFoldDB" id="A0A246JX96"/>
<proteinExistence type="predicted"/>
<dbReference type="NCBIfam" id="TIGR00765">
    <property type="entry name" value="yihY_not_rbn"/>
    <property type="match status" value="1"/>
</dbReference>
<keyword evidence="5 7" id="KW-0472">Membrane</keyword>
<feature type="region of interest" description="Disordered" evidence="6">
    <location>
        <begin position="264"/>
        <end position="314"/>
    </location>
</feature>
<keyword evidence="9" id="KW-1185">Reference proteome</keyword>
<evidence type="ECO:0000256" key="2">
    <source>
        <dbReference type="ARBA" id="ARBA00022475"/>
    </source>
</evidence>
<comment type="subcellular location">
    <subcellularLocation>
        <location evidence="1">Cell membrane</location>
        <topology evidence="1">Multi-pass membrane protein</topology>
    </subcellularLocation>
</comment>
<evidence type="ECO:0000256" key="7">
    <source>
        <dbReference type="SAM" id="Phobius"/>
    </source>
</evidence>
<feature type="transmembrane region" description="Helical" evidence="7">
    <location>
        <begin position="123"/>
        <end position="148"/>
    </location>
</feature>
<evidence type="ECO:0000256" key="1">
    <source>
        <dbReference type="ARBA" id="ARBA00004651"/>
    </source>
</evidence>
<name>A0A246JX96_9SPHN</name>
<reference evidence="8 9" key="1">
    <citation type="journal article" date="2010" name="Int. J. Syst. Evol. Microbiol.">
        <title>Sphingopyxis bauzanensis sp. nov., a psychrophilic bacterium isolated from soil.</title>
        <authorList>
            <person name="Zhang D.C."/>
            <person name="Liu H.C."/>
            <person name="Xin Y.H."/>
            <person name="Zhou Y.G."/>
            <person name="Schinner F."/>
            <person name="Margesin R."/>
        </authorList>
    </citation>
    <scope>NUCLEOTIDE SEQUENCE [LARGE SCALE GENOMIC DNA]</scope>
    <source>
        <strain evidence="8 9">DSM 22271</strain>
    </source>
</reference>
<feature type="transmembrane region" description="Helical" evidence="7">
    <location>
        <begin position="200"/>
        <end position="222"/>
    </location>
</feature>
<evidence type="ECO:0000256" key="4">
    <source>
        <dbReference type="ARBA" id="ARBA00022989"/>
    </source>
</evidence>
<sequence>MRRVWAKNSEHNLSLLAGAVAFYAFLSLVPLLAALVMSYGLVADPTSVAAHMRLLIDLIPADAAELIYSQLTQLTQSAAERKGIGLAVALLVSLYGASRASGAMITSLNIVYEEKDRRSYLRWTLVSAALAAGAIAMGVVGLTAASMLSLSGSLFFDLGPAGAAVLQILSWILAAGLCIATLGGIYRFAPNRADARWQWLSLGSGVATLLWLGATIGFGLYVTRFGDYDATYGSLGAVVVLLLWLYLSAYAVLLGGLINAETERQTARDTTTGRPEPMGKRGATVADMSAAYETDDPNVPGAAESAQRSDKATE</sequence>
<organism evidence="8 9">
    <name type="scientific">Sphingopyxis bauzanensis</name>
    <dbReference type="NCBI Taxonomy" id="651663"/>
    <lineage>
        <taxon>Bacteria</taxon>
        <taxon>Pseudomonadati</taxon>
        <taxon>Pseudomonadota</taxon>
        <taxon>Alphaproteobacteria</taxon>
        <taxon>Sphingomonadales</taxon>
        <taxon>Sphingomonadaceae</taxon>
        <taxon>Sphingopyxis</taxon>
    </lineage>
</organism>
<evidence type="ECO:0000313" key="8">
    <source>
        <dbReference type="EMBL" id="OWQ97613.1"/>
    </source>
</evidence>